<protein>
    <recommendedName>
        <fullName evidence="3">DUF4917 domain-containing protein</fullName>
    </recommendedName>
</protein>
<evidence type="ECO:0008006" key="3">
    <source>
        <dbReference type="Google" id="ProtNLM"/>
    </source>
</evidence>
<accession>A0A0F4XRD4</accession>
<evidence type="ECO:0000313" key="2">
    <source>
        <dbReference type="Proteomes" id="UP000033662"/>
    </source>
</evidence>
<name>A0A0F4XRD4_9PSED</name>
<dbReference type="Pfam" id="PF16263">
    <property type="entry name" value="DUF4917"/>
    <property type="match status" value="1"/>
</dbReference>
<reference evidence="1 2" key="1">
    <citation type="submission" date="2015-03" db="EMBL/GenBank/DDBJ databases">
        <title>Pseudomonas fluorescens 1855-344 Genome sequencing and assembly.</title>
        <authorList>
            <person name="Eng W.W.H."/>
            <person name="Gan H.M."/>
            <person name="Savka M.A."/>
        </authorList>
    </citation>
    <scope>NUCLEOTIDE SEQUENCE [LARGE SCALE GENOMIC DNA]</scope>
    <source>
        <strain evidence="1 2">1855-344</strain>
    </source>
</reference>
<dbReference type="InterPro" id="IPR032581">
    <property type="entry name" value="DUF4917"/>
</dbReference>
<comment type="caution">
    <text evidence="1">The sequence shown here is derived from an EMBL/GenBank/DDBJ whole genome shotgun (WGS) entry which is preliminary data.</text>
</comment>
<gene>
    <name evidence="1" type="ORF">VP02_09365</name>
</gene>
<dbReference type="OrthoDB" id="828244at2"/>
<organism evidence="1 2">
    <name type="scientific">Pseudomonas kilonensis</name>
    <dbReference type="NCBI Taxonomy" id="132476"/>
    <lineage>
        <taxon>Bacteria</taxon>
        <taxon>Pseudomonadati</taxon>
        <taxon>Pseudomonadota</taxon>
        <taxon>Gammaproteobacteria</taxon>
        <taxon>Pseudomonadales</taxon>
        <taxon>Pseudomonadaceae</taxon>
        <taxon>Pseudomonas</taxon>
    </lineage>
</organism>
<dbReference type="PATRIC" id="fig|132476.4.peg.5905"/>
<dbReference type="Proteomes" id="UP000033662">
    <property type="component" value="Unassembled WGS sequence"/>
</dbReference>
<proteinExistence type="predicted"/>
<dbReference type="EMBL" id="JZXC01000006">
    <property type="protein sequence ID" value="KKA08447.1"/>
    <property type="molecule type" value="Genomic_DNA"/>
</dbReference>
<evidence type="ECO:0000313" key="1">
    <source>
        <dbReference type="EMBL" id="KKA08447.1"/>
    </source>
</evidence>
<dbReference type="AlphaFoldDB" id="A0A0F4XRD4"/>
<sequence>MISFKEAFSSIGYDPRSILLANGFSQAWNSNIFSYKSLFSSAEFGVRERIVRRIFDTFKTYDFEKIMKKLIATEEILKVYNADPALISEVQMDQEVIKNALIEVISKTHPELPHDVTDAQYVAVRKFLQPFDEVFTLNYDLLFYWARNKARLEPEDYETDDGFRRGQVWEGPTTQNVHFLHGGLHIYDTQAGVKKHAFTEQGESIIEQVKWNMGNKRFPTFVSEPTHERKRVRIQHNPYLSYCFDRLGELEGALFIYGHSFDENDRHIFDQIRNSRVYKVFVSVYGDEHSEDNDLMKGRARAYLGAHRVEFFQAESARVWR</sequence>